<reference evidence="2 3" key="1">
    <citation type="submission" date="2018-11" db="EMBL/GenBank/DDBJ databases">
        <title>Genome assembly of Steccherinum ochraceum LE-BIN_3174, the white-rot fungus of the Steccherinaceae family (The Residual Polyporoid clade, Polyporales, Basidiomycota).</title>
        <authorList>
            <person name="Fedorova T.V."/>
            <person name="Glazunova O.A."/>
            <person name="Landesman E.O."/>
            <person name="Moiseenko K.V."/>
            <person name="Psurtseva N.V."/>
            <person name="Savinova O.S."/>
            <person name="Shakhova N.V."/>
            <person name="Tyazhelova T.V."/>
            <person name="Vasina D.V."/>
        </authorList>
    </citation>
    <scope>NUCLEOTIDE SEQUENCE [LARGE SCALE GENOMIC DNA]</scope>
    <source>
        <strain evidence="2 3">LE-BIN_3174</strain>
    </source>
</reference>
<keyword evidence="3" id="KW-1185">Reference proteome</keyword>
<proteinExistence type="predicted"/>
<organism evidence="2 3">
    <name type="scientific">Steccherinum ochraceum</name>
    <dbReference type="NCBI Taxonomy" id="92696"/>
    <lineage>
        <taxon>Eukaryota</taxon>
        <taxon>Fungi</taxon>
        <taxon>Dikarya</taxon>
        <taxon>Basidiomycota</taxon>
        <taxon>Agaricomycotina</taxon>
        <taxon>Agaricomycetes</taxon>
        <taxon>Polyporales</taxon>
        <taxon>Steccherinaceae</taxon>
        <taxon>Steccherinum</taxon>
    </lineage>
</organism>
<sequence length="77" mass="8245">MRFTHILTGALAFAVASVSAVPLPAGHKADGLLARDTELHELLLRDLDPMTKHFCKTSEKSLGCLMGGGGFMSRLPH</sequence>
<keyword evidence="1" id="KW-0732">Signal</keyword>
<comment type="caution">
    <text evidence="2">The sequence shown here is derived from an EMBL/GenBank/DDBJ whole genome shotgun (WGS) entry which is preliminary data.</text>
</comment>
<evidence type="ECO:0000313" key="2">
    <source>
        <dbReference type="EMBL" id="TCD64824.1"/>
    </source>
</evidence>
<dbReference type="Proteomes" id="UP000292702">
    <property type="component" value="Unassembled WGS sequence"/>
</dbReference>
<evidence type="ECO:0000256" key="1">
    <source>
        <dbReference type="SAM" id="SignalP"/>
    </source>
</evidence>
<feature type="chain" id="PRO_5020361671" evidence="1">
    <location>
        <begin position="21"/>
        <end position="77"/>
    </location>
</feature>
<dbReference type="AlphaFoldDB" id="A0A4R0RQY3"/>
<protein>
    <submittedName>
        <fullName evidence="2">Uncharacterized protein</fullName>
    </submittedName>
</protein>
<gene>
    <name evidence="2" type="ORF">EIP91_003571</name>
</gene>
<dbReference type="EMBL" id="RWJN01000212">
    <property type="protein sequence ID" value="TCD64824.1"/>
    <property type="molecule type" value="Genomic_DNA"/>
</dbReference>
<evidence type="ECO:0000313" key="3">
    <source>
        <dbReference type="Proteomes" id="UP000292702"/>
    </source>
</evidence>
<name>A0A4R0RQY3_9APHY</name>
<feature type="signal peptide" evidence="1">
    <location>
        <begin position="1"/>
        <end position="20"/>
    </location>
</feature>
<accession>A0A4R0RQY3</accession>